<feature type="compositionally biased region" description="Basic and acidic residues" evidence="1">
    <location>
        <begin position="406"/>
        <end position="425"/>
    </location>
</feature>
<keyword evidence="2" id="KW-0472">Membrane</keyword>
<feature type="compositionally biased region" description="Polar residues" evidence="1">
    <location>
        <begin position="168"/>
        <end position="183"/>
    </location>
</feature>
<dbReference type="AlphaFoldDB" id="A0A194VMY9"/>
<dbReference type="Proteomes" id="UP000078559">
    <property type="component" value="Chromosome 1"/>
</dbReference>
<keyword evidence="2" id="KW-0812">Transmembrane</keyword>
<keyword evidence="4" id="KW-1185">Reference proteome</keyword>
<accession>A0A194VMY9</accession>
<dbReference type="PRINTS" id="PR01217">
    <property type="entry name" value="PRICHEXTENSN"/>
</dbReference>
<feature type="transmembrane region" description="Helical" evidence="2">
    <location>
        <begin position="40"/>
        <end position="61"/>
    </location>
</feature>
<feature type="region of interest" description="Disordered" evidence="1">
    <location>
        <begin position="406"/>
        <end position="473"/>
    </location>
</feature>
<name>A0A194VMY9_CYTMA</name>
<feature type="compositionally biased region" description="Low complexity" evidence="1">
    <location>
        <begin position="208"/>
        <end position="219"/>
    </location>
</feature>
<feature type="compositionally biased region" description="Pro residues" evidence="1">
    <location>
        <begin position="105"/>
        <end position="118"/>
    </location>
</feature>
<feature type="compositionally biased region" description="Low complexity" evidence="1">
    <location>
        <begin position="139"/>
        <end position="148"/>
    </location>
</feature>
<dbReference type="InterPro" id="IPR052225">
    <property type="entry name" value="Ser/Arg_repetitive_matrix"/>
</dbReference>
<evidence type="ECO:0000256" key="2">
    <source>
        <dbReference type="SAM" id="Phobius"/>
    </source>
</evidence>
<feature type="compositionally biased region" description="Low complexity" evidence="1">
    <location>
        <begin position="458"/>
        <end position="469"/>
    </location>
</feature>
<dbReference type="EMBL" id="CM003098">
    <property type="protein sequence ID" value="KUI65357.1"/>
    <property type="molecule type" value="Genomic_DNA"/>
</dbReference>
<feature type="region of interest" description="Disordered" evidence="1">
    <location>
        <begin position="98"/>
        <end position="379"/>
    </location>
</feature>
<evidence type="ECO:0000313" key="3">
    <source>
        <dbReference type="EMBL" id="KUI65357.1"/>
    </source>
</evidence>
<protein>
    <submittedName>
        <fullName evidence="3">Uncharacterized protein</fullName>
    </submittedName>
</protein>
<evidence type="ECO:0000256" key="1">
    <source>
        <dbReference type="SAM" id="MobiDB-lite"/>
    </source>
</evidence>
<organism evidence="3 4">
    <name type="scientific">Cytospora mali</name>
    <name type="common">Apple Valsa canker fungus</name>
    <name type="synonym">Valsa mali</name>
    <dbReference type="NCBI Taxonomy" id="578113"/>
    <lineage>
        <taxon>Eukaryota</taxon>
        <taxon>Fungi</taxon>
        <taxon>Dikarya</taxon>
        <taxon>Ascomycota</taxon>
        <taxon>Pezizomycotina</taxon>
        <taxon>Sordariomycetes</taxon>
        <taxon>Sordariomycetidae</taxon>
        <taxon>Diaporthales</taxon>
        <taxon>Cytosporaceae</taxon>
        <taxon>Cytospora</taxon>
    </lineage>
</organism>
<gene>
    <name evidence="3" type="ORF">VM1G_00447</name>
</gene>
<dbReference type="PANTHER" id="PTHR23148:SF0">
    <property type="entry name" value="SERINE_ARGININE REPETITIVE MATRIX PROTEIN 1"/>
    <property type="match status" value="1"/>
</dbReference>
<keyword evidence="2" id="KW-1133">Transmembrane helix</keyword>
<dbReference type="OrthoDB" id="5238625at2759"/>
<proteinExistence type="predicted"/>
<evidence type="ECO:0000313" key="4">
    <source>
        <dbReference type="Proteomes" id="UP000078559"/>
    </source>
</evidence>
<reference evidence="3" key="1">
    <citation type="submission" date="2014-12" db="EMBL/GenBank/DDBJ databases">
        <title>Genome Sequence of Valsa Canker Pathogens Uncovers a Specific Adaption of Colonization on Woody Bark.</title>
        <authorList>
            <person name="Yin Z."/>
            <person name="Liu H."/>
            <person name="Gao X."/>
            <person name="Li Z."/>
            <person name="Song N."/>
            <person name="Ke X."/>
            <person name="Dai Q."/>
            <person name="Wu Y."/>
            <person name="Sun Y."/>
            <person name="Xu J.-R."/>
            <person name="Kang Z.K."/>
            <person name="Wang L."/>
            <person name="Huang L."/>
        </authorList>
    </citation>
    <scope>NUCLEOTIDE SEQUENCE [LARGE SCALE GENOMIC DNA]</scope>
    <source>
        <strain evidence="3">03-8</strain>
    </source>
</reference>
<sequence length="808" mass="89320">MSLLTPRVSLIMLINRNELDNDGTSCSNDAWGCLNTTGQFGVIFSIITVVTASVWIYWYTVIRPRKERDKRVDQDIEMDLGDGRTVVVSSGPYQRTVVFRGVRSPSPPPPAYRPPTPGRGPAAPSGLESMTATSPSPRPSQRVPRSQVWPPLPGTAPQTPRRTPRHPIQSSRHPGAQSFQPGTPFQRHPAPMYPPQFMVPRPPPPLMMYPQSQPPLFAVVPPPPPPPPPPVVPAQGVIPPPPPPPTQPAPAANNPQPHPQRPDNTRRPRVPSPGHASTIEDEESDRDGSLPPSRRRSPSRSPVRNRDRRRQRNSHRRRSPGLRRSPSRGPDHYRGRQRSRSPSLPPPRDRSPSVSSSSSYSSSSRSYRSSTSLDSEMRSGLESLLERAERRRRAREAERLQTLVDRYDSEEQEAQADRSDLRGHSELGWQRPNGITEGTERTIQMTKRARQSDHGVASRSTSHPSTSSSLELDDDAGYRLRTIDVPHAKTSITVNPAWDIAAAHLALTNGSSNDLWYIHQARLNPESDDMVAPLPQETVLRHEERPPAFLAQITLSSDIATIAKPRPRLLQRPYPKGLVVPTSHRRQLTVDILLLTTACFSTFPTQLVHPPAPAQHVGTGASPLRGIAVTSGGGWANIVMIGSREAVMVLHNLETSRVGGSGTFSHLKKQVEDRARKRVAKSTGIHAHCHPVLFLALDSDERLVTRMIIAHMTPAGEDHGRQGLQIIVPATADARARFPRSAQRACSSPLSTRLSISQKRRSGRRWTECAPEGVAQAAVRRMVRMTTRRIEGGRGEAKRKSEVFLNST</sequence>
<feature type="compositionally biased region" description="Low complexity" evidence="1">
    <location>
        <begin position="352"/>
        <end position="374"/>
    </location>
</feature>
<feature type="compositionally biased region" description="Basic residues" evidence="1">
    <location>
        <begin position="306"/>
        <end position="321"/>
    </location>
</feature>
<dbReference type="GO" id="GO:0003723">
    <property type="term" value="F:RNA binding"/>
    <property type="evidence" value="ECO:0007669"/>
    <property type="project" value="TreeGrafter"/>
</dbReference>
<feature type="compositionally biased region" description="Pro residues" evidence="1">
    <location>
        <begin position="220"/>
        <end position="248"/>
    </location>
</feature>
<dbReference type="GO" id="GO:0005681">
    <property type="term" value="C:spliceosomal complex"/>
    <property type="evidence" value="ECO:0007669"/>
    <property type="project" value="TreeGrafter"/>
</dbReference>
<dbReference type="GO" id="GO:0048024">
    <property type="term" value="P:regulation of mRNA splicing, via spliceosome"/>
    <property type="evidence" value="ECO:0007669"/>
    <property type="project" value="TreeGrafter"/>
</dbReference>
<dbReference type="PANTHER" id="PTHR23148">
    <property type="entry name" value="SERINE/ARGININE REGULATED NUCLEAR MATRIX PROTEIN"/>
    <property type="match status" value="1"/>
</dbReference>